<sequence>MLDLQPLTRLREQVQPPSYDALTDTARRRDRRAVVLTAAGSAAVVLAVAAGALVAARGEPDSAPAPVITPTPTPTPSPTPSPTHHSATSMTPREVVLSDNAHLQWTAVSADDPDFRVSVWEAVCTWCPRSPRDSRFAHPSFLGMAITKDGFATATYRHTGPLEFEEGGLRPVHVVSPGPGLLLLVDGSNGGVWLVRDDGTVTHEAESTDATPTGDPRAWFVCQTGYDHPPWVNPPIPSTTWCKLDPDANTVHVLGSSWWGMDEIGHDTVSVAGPASGSVRWGLRNQSFDRLVGWWDAGGSRHAKDFGPADASGAVGNAPAGVMSYWAWSKGSATLTVYTSSDQGASWQRSTLPAPYRPIRYYDFKLAWTPDGALLGRQEDAFEVTDSSGNTDLGIRLWRSASGGAFTKVYEGNAGTPAPGYTYPTLTVVGGRIWSKGLWSDDDGVTWNAVPRWR</sequence>
<evidence type="ECO:0000256" key="1">
    <source>
        <dbReference type="SAM" id="MobiDB-lite"/>
    </source>
</evidence>
<keyword evidence="2" id="KW-0472">Membrane</keyword>
<feature type="transmembrane region" description="Helical" evidence="2">
    <location>
        <begin position="33"/>
        <end position="56"/>
    </location>
</feature>
<feature type="region of interest" description="Disordered" evidence="1">
    <location>
        <begin position="59"/>
        <end position="90"/>
    </location>
</feature>
<reference evidence="3 4" key="1">
    <citation type="submission" date="2018-11" db="EMBL/GenBank/DDBJ databases">
        <authorList>
            <person name="Li F."/>
        </authorList>
    </citation>
    <scope>NUCLEOTIDE SEQUENCE [LARGE SCALE GENOMIC DNA]</scope>
    <source>
        <strain evidence="3 4">Gsoil 818</strain>
    </source>
</reference>
<dbReference type="OrthoDB" id="9764804at2"/>
<dbReference type="Proteomes" id="UP000279994">
    <property type="component" value="Unassembled WGS sequence"/>
</dbReference>
<keyword evidence="2" id="KW-0812">Transmembrane</keyword>
<proteinExistence type="predicted"/>
<evidence type="ECO:0008006" key="5">
    <source>
        <dbReference type="Google" id="ProtNLM"/>
    </source>
</evidence>
<keyword evidence="4" id="KW-1185">Reference proteome</keyword>
<dbReference type="Gene3D" id="2.130.10.10">
    <property type="entry name" value="YVTN repeat-like/Quinoprotein amine dehydrogenase"/>
    <property type="match status" value="1"/>
</dbReference>
<comment type="caution">
    <text evidence="3">The sequence shown here is derived from an EMBL/GenBank/DDBJ whole genome shotgun (WGS) entry which is preliminary data.</text>
</comment>
<evidence type="ECO:0000313" key="3">
    <source>
        <dbReference type="EMBL" id="RNM16328.1"/>
    </source>
</evidence>
<gene>
    <name evidence="3" type="ORF">EFL26_05110</name>
</gene>
<feature type="compositionally biased region" description="Pro residues" evidence="1">
    <location>
        <begin position="67"/>
        <end position="81"/>
    </location>
</feature>
<dbReference type="RefSeq" id="WP_123221824.1">
    <property type="nucleotide sequence ID" value="NZ_RJSF01000009.1"/>
</dbReference>
<evidence type="ECO:0000256" key="2">
    <source>
        <dbReference type="SAM" id="Phobius"/>
    </source>
</evidence>
<keyword evidence="2" id="KW-1133">Transmembrane helix</keyword>
<protein>
    <recommendedName>
        <fullName evidence="5">Exo-alpha-sialidase</fullName>
    </recommendedName>
</protein>
<evidence type="ECO:0000313" key="4">
    <source>
        <dbReference type="Proteomes" id="UP000279994"/>
    </source>
</evidence>
<dbReference type="AlphaFoldDB" id="A0A3N0GW13"/>
<name>A0A3N0GW13_9ACTN</name>
<dbReference type="EMBL" id="RJSF01000009">
    <property type="protein sequence ID" value="RNM16328.1"/>
    <property type="molecule type" value="Genomic_DNA"/>
</dbReference>
<organism evidence="3 4">
    <name type="scientific">Nocardioides pocheonensis</name>
    <dbReference type="NCBI Taxonomy" id="661485"/>
    <lineage>
        <taxon>Bacteria</taxon>
        <taxon>Bacillati</taxon>
        <taxon>Actinomycetota</taxon>
        <taxon>Actinomycetes</taxon>
        <taxon>Propionibacteriales</taxon>
        <taxon>Nocardioidaceae</taxon>
        <taxon>Nocardioides</taxon>
    </lineage>
</organism>
<accession>A0A3N0GW13</accession>
<dbReference type="InterPro" id="IPR015943">
    <property type="entry name" value="WD40/YVTN_repeat-like_dom_sf"/>
</dbReference>